<feature type="compositionally biased region" description="Polar residues" evidence="3">
    <location>
        <begin position="486"/>
        <end position="496"/>
    </location>
</feature>
<evidence type="ECO:0000256" key="2">
    <source>
        <dbReference type="PROSITE-ProRule" id="PRU00035"/>
    </source>
</evidence>
<dbReference type="PRINTS" id="PR00503">
    <property type="entry name" value="BROMODOMAIN"/>
</dbReference>
<feature type="compositionally biased region" description="Polar residues" evidence="3">
    <location>
        <begin position="26"/>
        <end position="40"/>
    </location>
</feature>
<feature type="compositionally biased region" description="Basic and acidic residues" evidence="3">
    <location>
        <begin position="93"/>
        <end position="112"/>
    </location>
</feature>
<feature type="compositionally biased region" description="Polar residues" evidence="3">
    <location>
        <begin position="62"/>
        <end position="76"/>
    </location>
</feature>
<dbReference type="PANTHER" id="PTHR47809">
    <property type="entry name" value="DNA-BINDING BROMODOMAIN-CONTAINING PROTEIN"/>
    <property type="match status" value="1"/>
</dbReference>
<feature type="compositionally biased region" description="Basic residues" evidence="3">
    <location>
        <begin position="1"/>
        <end position="18"/>
    </location>
</feature>
<dbReference type="CDD" id="cd04369">
    <property type="entry name" value="Bromodomain"/>
    <property type="match status" value="1"/>
</dbReference>
<feature type="region of interest" description="Disordered" evidence="3">
    <location>
        <begin position="310"/>
        <end position="335"/>
    </location>
</feature>
<feature type="domain" description="Bromo" evidence="4">
    <location>
        <begin position="219"/>
        <end position="279"/>
    </location>
</feature>
<protein>
    <recommendedName>
        <fullName evidence="4">Bromo domain-containing protein</fullName>
    </recommendedName>
</protein>
<dbReference type="PROSITE" id="PS50014">
    <property type="entry name" value="BROMODOMAIN_2"/>
    <property type="match status" value="1"/>
</dbReference>
<feature type="compositionally biased region" description="Basic and acidic residues" evidence="3">
    <location>
        <begin position="497"/>
        <end position="519"/>
    </location>
</feature>
<name>A0A6V7Q732_ANACO</name>
<dbReference type="SUPFAM" id="SSF47370">
    <property type="entry name" value="Bromodomain"/>
    <property type="match status" value="1"/>
</dbReference>
<evidence type="ECO:0000259" key="4">
    <source>
        <dbReference type="PROSITE" id="PS50014"/>
    </source>
</evidence>
<evidence type="ECO:0000313" key="5">
    <source>
        <dbReference type="EMBL" id="CAD1838820.1"/>
    </source>
</evidence>
<evidence type="ECO:0000256" key="1">
    <source>
        <dbReference type="ARBA" id="ARBA00023117"/>
    </source>
</evidence>
<evidence type="ECO:0000256" key="3">
    <source>
        <dbReference type="SAM" id="MobiDB-lite"/>
    </source>
</evidence>
<keyword evidence="1 2" id="KW-0103">Bromodomain</keyword>
<dbReference type="PANTHER" id="PTHR47809:SF2">
    <property type="entry name" value="DNA-BINDING BROMODOMAIN-CONTAINING PROTEIN"/>
    <property type="match status" value="1"/>
</dbReference>
<feature type="compositionally biased region" description="Basic residues" evidence="3">
    <location>
        <begin position="326"/>
        <end position="335"/>
    </location>
</feature>
<proteinExistence type="predicted"/>
<gene>
    <name evidence="5" type="ORF">CB5_LOCUS22031</name>
</gene>
<accession>A0A6V7Q732</accession>
<dbReference type="EMBL" id="LR862133">
    <property type="protein sequence ID" value="CAD1838820.1"/>
    <property type="molecule type" value="Genomic_DNA"/>
</dbReference>
<dbReference type="SMART" id="SM00297">
    <property type="entry name" value="BROMO"/>
    <property type="match status" value="1"/>
</dbReference>
<dbReference type="InterPro" id="IPR001487">
    <property type="entry name" value="Bromodomain"/>
</dbReference>
<dbReference type="InterPro" id="IPR036427">
    <property type="entry name" value="Bromodomain-like_sf"/>
</dbReference>
<feature type="region of interest" description="Disordered" evidence="3">
    <location>
        <begin position="454"/>
        <end position="519"/>
    </location>
</feature>
<organism evidence="5">
    <name type="scientific">Ananas comosus var. bracteatus</name>
    <name type="common">red pineapple</name>
    <dbReference type="NCBI Taxonomy" id="296719"/>
    <lineage>
        <taxon>Eukaryota</taxon>
        <taxon>Viridiplantae</taxon>
        <taxon>Streptophyta</taxon>
        <taxon>Embryophyta</taxon>
        <taxon>Tracheophyta</taxon>
        <taxon>Spermatophyta</taxon>
        <taxon>Magnoliopsida</taxon>
        <taxon>Liliopsida</taxon>
        <taxon>Poales</taxon>
        <taxon>Bromeliaceae</taxon>
        <taxon>Bromelioideae</taxon>
        <taxon>Ananas</taxon>
    </lineage>
</organism>
<dbReference type="Pfam" id="PF00439">
    <property type="entry name" value="Bromodomain"/>
    <property type="match status" value="1"/>
</dbReference>
<sequence length="575" mass="64857">MKRKRGKRTGHKKGAKKLVVKDLTKSPVSLNTEESSQLGQSDRDQHNSEAVPEPATLLEKLSTVSTTGVDASNDGSTGKPGNGRFKVKLKSSRVLEPHRSSSDAQTHSDTDRSNLQVPVETNDAAVEKDTAYSDGQTSLPRKTGSIKIKTSRVLVSSTEKKADVSVPTNKLQREKDPRYNEKELSEALALDVVDQDWVIIFKLGFIILNMLITEMRIHVDDDVVFQDYFDIIDTPMDFGTICNDLENGRKYMNSEDVYKDVQFIWENCYKYNNKGDYIVDLMKRVKKNFMKYWSAAGLYSEVPDNSAAENSEVQEISRSGQEKVHQKGKSKRKRRRYGIDLHKGDCLCAVCVVRRRRKEREENSAVVENEMAITVGNLSQQFKLEESSPADNPGSDDGTSSSDHSPEPNANGETEDAENEEKMENFEQIHVSRTDQPEVTENQMEVDHLEICVNNQPSELPRDEDGTDDSNQPSDDEDEYKDQNELENITSTQQTQQKEDLVSDHPHKEASERAEQVKTEENIAQQENHMVLKLCASLFPSNPNSLWRGPHSIARRPVAVRESPIHAAVATLMKQ</sequence>
<feature type="region of interest" description="Disordered" evidence="3">
    <location>
        <begin position="1"/>
        <end position="141"/>
    </location>
</feature>
<reference evidence="5" key="1">
    <citation type="submission" date="2020-07" db="EMBL/GenBank/DDBJ databases">
        <authorList>
            <person name="Lin J."/>
        </authorList>
    </citation>
    <scope>NUCLEOTIDE SEQUENCE</scope>
</reference>
<dbReference type="Gene3D" id="1.20.920.10">
    <property type="entry name" value="Bromodomain-like"/>
    <property type="match status" value="1"/>
</dbReference>
<feature type="region of interest" description="Disordered" evidence="3">
    <location>
        <begin position="384"/>
        <end position="421"/>
    </location>
</feature>
<dbReference type="AlphaFoldDB" id="A0A6V7Q732"/>
<feature type="compositionally biased region" description="Polar residues" evidence="3">
    <location>
        <begin position="310"/>
        <end position="319"/>
    </location>
</feature>